<dbReference type="InterPro" id="IPR017441">
    <property type="entry name" value="Protein_kinase_ATP_BS"/>
</dbReference>
<accession>A0ABD1J9B8</accession>
<name>A0ABD1J9B8_9TELE</name>
<proteinExistence type="inferred from homology"/>
<evidence type="ECO:0000256" key="5">
    <source>
        <dbReference type="ARBA" id="ARBA00022741"/>
    </source>
</evidence>
<evidence type="ECO:0000256" key="11">
    <source>
        <dbReference type="RuleBase" id="RU000304"/>
    </source>
</evidence>
<evidence type="ECO:0000256" key="4">
    <source>
        <dbReference type="ARBA" id="ARBA00022679"/>
    </source>
</evidence>
<dbReference type="PROSITE" id="PS00108">
    <property type="entry name" value="PROTEIN_KINASE_ST"/>
    <property type="match status" value="1"/>
</dbReference>
<gene>
    <name evidence="14" type="ORF">ACEWY4_021084</name>
</gene>
<dbReference type="Gene3D" id="3.30.200.20">
    <property type="entry name" value="Phosphorylase Kinase, domain 1"/>
    <property type="match status" value="1"/>
</dbReference>
<dbReference type="PROSITE" id="PS50011">
    <property type="entry name" value="PROTEIN_KINASE_DOM"/>
    <property type="match status" value="1"/>
</dbReference>
<dbReference type="FunFam" id="1.10.510.10:FF:000251">
    <property type="entry name" value="eukaryotic translation initiation factor 2-alpha kinase 3"/>
    <property type="match status" value="1"/>
</dbReference>
<dbReference type="Pfam" id="PF00069">
    <property type="entry name" value="Pkinase"/>
    <property type="match status" value="1"/>
</dbReference>
<keyword evidence="3" id="KW-0597">Phosphoprotein</keyword>
<dbReference type="PROSITE" id="PS50139">
    <property type="entry name" value="Z_BINDING"/>
    <property type="match status" value="2"/>
</dbReference>
<dbReference type="InterPro" id="IPR050339">
    <property type="entry name" value="CC_SR_Kinase"/>
</dbReference>
<evidence type="ECO:0000256" key="9">
    <source>
        <dbReference type="ARBA" id="ARBA00037982"/>
    </source>
</evidence>
<feature type="domain" description="Z-binding" evidence="13">
    <location>
        <begin position="1"/>
        <end position="64"/>
    </location>
</feature>
<dbReference type="SMART" id="SM00550">
    <property type="entry name" value="Zalpha"/>
    <property type="match status" value="2"/>
</dbReference>
<dbReference type="InterPro" id="IPR036388">
    <property type="entry name" value="WH-like_DNA-bd_sf"/>
</dbReference>
<evidence type="ECO:0000256" key="3">
    <source>
        <dbReference type="ARBA" id="ARBA00022553"/>
    </source>
</evidence>
<dbReference type="InterPro" id="IPR036390">
    <property type="entry name" value="WH_DNA-bd_sf"/>
</dbReference>
<dbReference type="Pfam" id="PF02295">
    <property type="entry name" value="z-alpha"/>
    <property type="match status" value="2"/>
</dbReference>
<feature type="domain" description="Protein kinase" evidence="12">
    <location>
        <begin position="169"/>
        <end position="441"/>
    </location>
</feature>
<evidence type="ECO:0000313" key="14">
    <source>
        <dbReference type="EMBL" id="KAL2083311.1"/>
    </source>
</evidence>
<reference evidence="14 15" key="1">
    <citation type="submission" date="2024-09" db="EMBL/GenBank/DDBJ databases">
        <title>A chromosome-level genome assembly of Gray's grenadier anchovy, Coilia grayii.</title>
        <authorList>
            <person name="Fu Z."/>
        </authorList>
    </citation>
    <scope>NUCLEOTIDE SEQUENCE [LARGE SCALE GENOMIC DNA]</scope>
    <source>
        <strain evidence="14">G4</strain>
        <tissue evidence="14">Muscle</tissue>
    </source>
</reference>
<dbReference type="InterPro" id="IPR000719">
    <property type="entry name" value="Prot_kinase_dom"/>
</dbReference>
<dbReference type="GO" id="GO:0005524">
    <property type="term" value="F:ATP binding"/>
    <property type="evidence" value="ECO:0007669"/>
    <property type="project" value="UniProtKB-UniRule"/>
</dbReference>
<dbReference type="PROSITE" id="PS00107">
    <property type="entry name" value="PROTEIN_KINASE_ATP"/>
    <property type="match status" value="1"/>
</dbReference>
<evidence type="ECO:0000256" key="2">
    <source>
        <dbReference type="ARBA" id="ARBA00022527"/>
    </source>
</evidence>
<dbReference type="SUPFAM" id="SSF56112">
    <property type="entry name" value="Protein kinase-like (PK-like)"/>
    <property type="match status" value="1"/>
</dbReference>
<keyword evidence="6" id="KW-0418">Kinase</keyword>
<dbReference type="EMBL" id="JBHFQA010000018">
    <property type="protein sequence ID" value="KAL2083311.1"/>
    <property type="molecule type" value="Genomic_DNA"/>
</dbReference>
<dbReference type="Gene3D" id="1.10.510.10">
    <property type="entry name" value="Transferase(Phosphotransferase) domain 1"/>
    <property type="match status" value="1"/>
</dbReference>
<dbReference type="GO" id="GO:0004674">
    <property type="term" value="F:protein serine/threonine kinase activity"/>
    <property type="evidence" value="ECO:0007669"/>
    <property type="project" value="UniProtKB-KW"/>
</dbReference>
<keyword evidence="5 10" id="KW-0547">Nucleotide-binding</keyword>
<dbReference type="Gene3D" id="1.10.10.10">
    <property type="entry name" value="Winged helix-like DNA-binding domain superfamily/Winged helix DNA-binding domain"/>
    <property type="match status" value="2"/>
</dbReference>
<protein>
    <recommendedName>
        <fullName evidence="1">non-specific serine/threonine protein kinase</fullName>
        <ecNumber evidence="1">2.7.11.1</ecNumber>
    </recommendedName>
</protein>
<feature type="binding site" evidence="10">
    <location>
        <position position="198"/>
    </location>
    <ligand>
        <name>ATP</name>
        <dbReference type="ChEBI" id="CHEBI:30616"/>
    </ligand>
</feature>
<keyword evidence="4" id="KW-0808">Transferase</keyword>
<dbReference type="InterPro" id="IPR011009">
    <property type="entry name" value="Kinase-like_dom_sf"/>
</dbReference>
<evidence type="ECO:0000259" key="13">
    <source>
        <dbReference type="PROSITE" id="PS50139"/>
    </source>
</evidence>
<sequence>MSLGERILSYLEGCPPGNTYTALQIAKAVGLKTAKDVNRTLYDLRKEGRLCVSNGSPPQWSLQKSDIVTHGTSKTQLCEDERNLVEVLKGDGDGKGMTAKQIARQSNQDRKDVNRALYSLSGKGKVKKLDGEGWTVSDSGNEVSDLGESVTEEDSCDKAETGLSFSGAFDIVKKLGEGGYGDVYQVQHKIDDRLYALKIVEYDREAEREVKALATCDHPNIVRYITAWHETFNWSTLDKDSKSQQSSLKSQRCLFIQMEYCEGGTLFSWLEDRNFGRSVRTTQEALEVFQQVVHGVEYIHSKGFIHRDLKPENILFMAECRVKIGDFGLVTSVTNQNGGIMKRTVGKGTETYMSPEQMIQSEYDEKTDIFPLGLICFELLWKLTTGFERAKIWPSLRNQVFPDEFRKTYSSEHKFIYKMLSKSPEKRPTATEIFKFIKTFLPSESGHLKQKTM</sequence>
<dbReference type="Proteomes" id="UP001591681">
    <property type="component" value="Unassembled WGS sequence"/>
</dbReference>
<evidence type="ECO:0000256" key="7">
    <source>
        <dbReference type="ARBA" id="ARBA00022840"/>
    </source>
</evidence>
<keyword evidence="8" id="KW-0694">RNA-binding</keyword>
<dbReference type="InterPro" id="IPR042371">
    <property type="entry name" value="Z_dom"/>
</dbReference>
<dbReference type="PANTHER" id="PTHR11042:SF194">
    <property type="entry name" value="DOUBLE-STRANDED RNA ACTIVATED PROTEIN KINASE"/>
    <property type="match status" value="1"/>
</dbReference>
<evidence type="ECO:0000259" key="12">
    <source>
        <dbReference type="PROSITE" id="PS50011"/>
    </source>
</evidence>
<dbReference type="GO" id="GO:0003723">
    <property type="term" value="F:RNA binding"/>
    <property type="evidence" value="ECO:0007669"/>
    <property type="project" value="UniProtKB-KW"/>
</dbReference>
<feature type="domain" description="Z-binding" evidence="13">
    <location>
        <begin position="74"/>
        <end position="138"/>
    </location>
</feature>
<dbReference type="InterPro" id="IPR008271">
    <property type="entry name" value="Ser/Thr_kinase_AS"/>
</dbReference>
<keyword evidence="2 11" id="KW-0723">Serine/threonine-protein kinase</keyword>
<dbReference type="EC" id="2.7.11.1" evidence="1"/>
<comment type="similarity">
    <text evidence="9">Belongs to the protein kinase superfamily. Ser/Thr protein kinase family. GCN2 subfamily.</text>
</comment>
<dbReference type="SUPFAM" id="SSF46785">
    <property type="entry name" value="Winged helix' DNA-binding domain"/>
    <property type="match status" value="2"/>
</dbReference>
<evidence type="ECO:0000256" key="10">
    <source>
        <dbReference type="PROSITE-ProRule" id="PRU10141"/>
    </source>
</evidence>
<dbReference type="SMART" id="SM00220">
    <property type="entry name" value="S_TKc"/>
    <property type="match status" value="1"/>
</dbReference>
<organism evidence="14 15">
    <name type="scientific">Coilia grayii</name>
    <name type="common">Gray's grenadier anchovy</name>
    <dbReference type="NCBI Taxonomy" id="363190"/>
    <lineage>
        <taxon>Eukaryota</taxon>
        <taxon>Metazoa</taxon>
        <taxon>Chordata</taxon>
        <taxon>Craniata</taxon>
        <taxon>Vertebrata</taxon>
        <taxon>Euteleostomi</taxon>
        <taxon>Actinopterygii</taxon>
        <taxon>Neopterygii</taxon>
        <taxon>Teleostei</taxon>
        <taxon>Clupei</taxon>
        <taxon>Clupeiformes</taxon>
        <taxon>Clupeoidei</taxon>
        <taxon>Engraulidae</taxon>
        <taxon>Coilinae</taxon>
        <taxon>Coilia</taxon>
    </lineage>
</organism>
<evidence type="ECO:0000256" key="8">
    <source>
        <dbReference type="ARBA" id="ARBA00022884"/>
    </source>
</evidence>
<keyword evidence="15" id="KW-1185">Reference proteome</keyword>
<keyword evidence="7 10" id="KW-0067">ATP-binding</keyword>
<evidence type="ECO:0000256" key="6">
    <source>
        <dbReference type="ARBA" id="ARBA00022777"/>
    </source>
</evidence>
<dbReference type="PANTHER" id="PTHR11042">
    <property type="entry name" value="EUKARYOTIC TRANSLATION INITIATION FACTOR 2-ALPHA KINASE EIF2-ALPHA KINASE -RELATED"/>
    <property type="match status" value="1"/>
</dbReference>
<evidence type="ECO:0000313" key="15">
    <source>
        <dbReference type="Proteomes" id="UP001591681"/>
    </source>
</evidence>
<dbReference type="AlphaFoldDB" id="A0ABD1J9B8"/>
<comment type="caution">
    <text evidence="14">The sequence shown here is derived from an EMBL/GenBank/DDBJ whole genome shotgun (WGS) entry which is preliminary data.</text>
</comment>
<evidence type="ECO:0000256" key="1">
    <source>
        <dbReference type="ARBA" id="ARBA00012513"/>
    </source>
</evidence>